<organism evidence="1 2">
    <name type="scientific">Pleurodeles waltl</name>
    <name type="common">Iberian ribbed newt</name>
    <dbReference type="NCBI Taxonomy" id="8319"/>
    <lineage>
        <taxon>Eukaryota</taxon>
        <taxon>Metazoa</taxon>
        <taxon>Chordata</taxon>
        <taxon>Craniata</taxon>
        <taxon>Vertebrata</taxon>
        <taxon>Euteleostomi</taxon>
        <taxon>Amphibia</taxon>
        <taxon>Batrachia</taxon>
        <taxon>Caudata</taxon>
        <taxon>Salamandroidea</taxon>
        <taxon>Salamandridae</taxon>
        <taxon>Pleurodelinae</taxon>
        <taxon>Pleurodeles</taxon>
    </lineage>
</organism>
<name>A0AAV7QFU9_PLEWA</name>
<keyword evidence="2" id="KW-1185">Reference proteome</keyword>
<accession>A0AAV7QFU9</accession>
<proteinExistence type="predicted"/>
<dbReference type="EMBL" id="JANPWB010000010">
    <property type="protein sequence ID" value="KAJ1138137.1"/>
    <property type="molecule type" value="Genomic_DNA"/>
</dbReference>
<sequence>MRLCRGRCWIHMEGRPRPARRGHGSLRAKRRVRGRALLTCGVRGGQIEGALQRSWASKRGQAKACCRHE</sequence>
<gene>
    <name evidence="1" type="ORF">NDU88_004528</name>
</gene>
<comment type="caution">
    <text evidence="1">The sequence shown here is derived from an EMBL/GenBank/DDBJ whole genome shotgun (WGS) entry which is preliminary data.</text>
</comment>
<dbReference type="AlphaFoldDB" id="A0AAV7QFU9"/>
<dbReference type="Proteomes" id="UP001066276">
    <property type="component" value="Chromosome 6"/>
</dbReference>
<reference evidence="1" key="1">
    <citation type="journal article" date="2022" name="bioRxiv">
        <title>Sequencing and chromosome-scale assembly of the giantPleurodeles waltlgenome.</title>
        <authorList>
            <person name="Brown T."/>
            <person name="Elewa A."/>
            <person name="Iarovenko S."/>
            <person name="Subramanian E."/>
            <person name="Araus A.J."/>
            <person name="Petzold A."/>
            <person name="Susuki M."/>
            <person name="Suzuki K.-i.T."/>
            <person name="Hayashi T."/>
            <person name="Toyoda A."/>
            <person name="Oliveira C."/>
            <person name="Osipova E."/>
            <person name="Leigh N.D."/>
            <person name="Simon A."/>
            <person name="Yun M.H."/>
        </authorList>
    </citation>
    <scope>NUCLEOTIDE SEQUENCE</scope>
    <source>
        <strain evidence="1">20211129_DDA</strain>
        <tissue evidence="1">Liver</tissue>
    </source>
</reference>
<evidence type="ECO:0000313" key="2">
    <source>
        <dbReference type="Proteomes" id="UP001066276"/>
    </source>
</evidence>
<evidence type="ECO:0000313" key="1">
    <source>
        <dbReference type="EMBL" id="KAJ1138137.1"/>
    </source>
</evidence>
<protein>
    <submittedName>
        <fullName evidence="1">Uncharacterized protein</fullName>
    </submittedName>
</protein>